<evidence type="ECO:0000259" key="1">
    <source>
        <dbReference type="PROSITE" id="PS50878"/>
    </source>
</evidence>
<feature type="domain" description="Reverse transcriptase" evidence="1">
    <location>
        <begin position="497"/>
        <end position="763"/>
    </location>
</feature>
<dbReference type="PROSITE" id="PS50878">
    <property type="entry name" value="RT_POL"/>
    <property type="match status" value="1"/>
</dbReference>
<dbReference type="InterPro" id="IPR000477">
    <property type="entry name" value="RT_dom"/>
</dbReference>
<dbReference type="PANTHER" id="PTHR31635:SF196">
    <property type="entry name" value="REVERSE TRANSCRIPTASE DOMAIN-CONTAINING PROTEIN-RELATED"/>
    <property type="match status" value="1"/>
</dbReference>
<reference evidence="2" key="2">
    <citation type="submission" date="2025-08" db="UniProtKB">
        <authorList>
            <consortium name="Ensembl"/>
        </authorList>
    </citation>
    <scope>IDENTIFICATION</scope>
    <source>
        <strain evidence="2">Hd-rR</strain>
    </source>
</reference>
<dbReference type="AlphaFoldDB" id="A0A3B3IJ59"/>
<dbReference type="GeneTree" id="ENSGT00940000163737"/>
<dbReference type="PANTHER" id="PTHR31635">
    <property type="entry name" value="REVERSE TRANSCRIPTASE DOMAIN-CONTAINING PROTEIN-RELATED"/>
    <property type="match status" value="1"/>
</dbReference>
<dbReference type="Pfam" id="PF03372">
    <property type="entry name" value="Exo_endo_phos"/>
    <property type="match status" value="1"/>
</dbReference>
<reference evidence="2" key="3">
    <citation type="submission" date="2025-09" db="UniProtKB">
        <authorList>
            <consortium name="Ensembl"/>
        </authorList>
    </citation>
    <scope>IDENTIFICATION</scope>
    <source>
        <strain evidence="2">Hd-rR</strain>
    </source>
</reference>
<dbReference type="CDD" id="cd09076">
    <property type="entry name" value="L1-EN"/>
    <property type="match status" value="1"/>
</dbReference>
<dbReference type="InParanoid" id="A0A3B3IJ59"/>
<dbReference type="InterPro" id="IPR005135">
    <property type="entry name" value="Endo/exonuclease/phosphatase"/>
</dbReference>
<dbReference type="STRING" id="8090.ENSORLP00000043737"/>
<dbReference type="SUPFAM" id="SSF56672">
    <property type="entry name" value="DNA/RNA polymerases"/>
    <property type="match status" value="1"/>
</dbReference>
<organism evidence="2 3">
    <name type="scientific">Oryzias latipes</name>
    <name type="common">Japanese rice fish</name>
    <name type="synonym">Japanese killifish</name>
    <dbReference type="NCBI Taxonomy" id="8090"/>
    <lineage>
        <taxon>Eukaryota</taxon>
        <taxon>Metazoa</taxon>
        <taxon>Chordata</taxon>
        <taxon>Craniata</taxon>
        <taxon>Vertebrata</taxon>
        <taxon>Euteleostomi</taxon>
        <taxon>Actinopterygii</taxon>
        <taxon>Neopterygii</taxon>
        <taxon>Teleostei</taxon>
        <taxon>Neoteleostei</taxon>
        <taxon>Acanthomorphata</taxon>
        <taxon>Ovalentaria</taxon>
        <taxon>Atherinomorphae</taxon>
        <taxon>Beloniformes</taxon>
        <taxon>Adrianichthyidae</taxon>
        <taxon>Oryziinae</taxon>
        <taxon>Oryzias</taxon>
    </lineage>
</organism>
<name>A0A3B3IJ59_ORYLA</name>
<dbReference type="InterPro" id="IPR036691">
    <property type="entry name" value="Endo/exonu/phosph_ase_sf"/>
</dbReference>
<dbReference type="GO" id="GO:0003824">
    <property type="term" value="F:catalytic activity"/>
    <property type="evidence" value="ECO:0007669"/>
    <property type="project" value="InterPro"/>
</dbReference>
<dbReference type="Ensembl" id="ENSORLT00000045648.1">
    <property type="protein sequence ID" value="ENSORLP00000043737.1"/>
    <property type="gene ID" value="ENSORLG00000027038.1"/>
</dbReference>
<accession>A0A3B3IJ59</accession>
<proteinExistence type="predicted"/>
<evidence type="ECO:0000313" key="3">
    <source>
        <dbReference type="Proteomes" id="UP000001038"/>
    </source>
</evidence>
<evidence type="ECO:0000313" key="2">
    <source>
        <dbReference type="Ensembl" id="ENSORLP00000043737.1"/>
    </source>
</evidence>
<reference evidence="2 3" key="1">
    <citation type="journal article" date="2007" name="Nature">
        <title>The medaka draft genome and insights into vertebrate genome evolution.</title>
        <authorList>
            <person name="Kasahara M."/>
            <person name="Naruse K."/>
            <person name="Sasaki S."/>
            <person name="Nakatani Y."/>
            <person name="Qu W."/>
            <person name="Ahsan B."/>
            <person name="Yamada T."/>
            <person name="Nagayasu Y."/>
            <person name="Doi K."/>
            <person name="Kasai Y."/>
            <person name="Jindo T."/>
            <person name="Kobayashi D."/>
            <person name="Shimada A."/>
            <person name="Toyoda A."/>
            <person name="Kuroki Y."/>
            <person name="Fujiyama A."/>
            <person name="Sasaki T."/>
            <person name="Shimizu A."/>
            <person name="Asakawa S."/>
            <person name="Shimizu N."/>
            <person name="Hashimoto S."/>
            <person name="Yang J."/>
            <person name="Lee Y."/>
            <person name="Matsushima K."/>
            <person name="Sugano S."/>
            <person name="Sakaizumi M."/>
            <person name="Narita T."/>
            <person name="Ohishi K."/>
            <person name="Haga S."/>
            <person name="Ohta F."/>
            <person name="Nomoto H."/>
            <person name="Nogata K."/>
            <person name="Morishita T."/>
            <person name="Endo T."/>
            <person name="Shin-I T."/>
            <person name="Takeda H."/>
            <person name="Morishita S."/>
            <person name="Kohara Y."/>
        </authorList>
    </citation>
    <scope>NUCLEOTIDE SEQUENCE [LARGE SCALE GENOMIC DNA]</scope>
    <source>
        <strain evidence="2 3">Hd-rR</strain>
    </source>
</reference>
<dbReference type="SUPFAM" id="SSF56219">
    <property type="entry name" value="DNase I-like"/>
    <property type="match status" value="1"/>
</dbReference>
<protein>
    <recommendedName>
        <fullName evidence="1">Reverse transcriptase domain-containing protein</fullName>
    </recommendedName>
</protein>
<dbReference type="Bgee" id="ENSORLG00000027038">
    <property type="expression patterns" value="Expressed in heart and 4 other cell types or tissues"/>
</dbReference>
<keyword evidence="3" id="KW-1185">Reference proteome</keyword>
<sequence length="1243" mass="144426">MSNFNFVSLNVRGLRDNVKRKSIFLFCKNVKASCILLQETHSVKADEQFWSNQWGDKILFCHGTNKSSGVALLFKNCSFKVITHISDDDGHWLICVLKTDDGFLILCNVYGYNIPSHNKLLLTEIAKHVKLLNHKYCTNTVVIGGDYNMVLDEWLDRVPSKFNTHHINPTLRDFCLDLNVSDPWRIKNPLRQTFSWFKPNGSSKSRIDFWLVSNNLLQNKIDVNISAAPLTDHCLIELNVSSQIQKSFGRGYWKFNSSLLTNETFCNAVIELLETINSDSTLKSYTDKWEFFKFKVRQTAIKHSKLIAKHYKQKETEILTELNQICSKPVFNEDDKQRRSILQCSLDDIYIKKAKGAFIRSRAKWVELGEKSTSYFCNLEKKRQEKNTIKKLHINNQLCSDPQMISKEISSFYSNLYSSSYSESHNNTFFQTIKDFIPKIDDNFRNSCDSEITLQELEKALSCLSNDKAPGCDGLTSNFYKFFWQHIKDLIFEMFKEIIQNGSLTHTMKQGVITLIPKPGKDPTFLDNLRPITLLNTDYKLLTHIFSNRFKSDITQIISETQSGFIKGRSIHNNLRLVLDMIDYEHLIDTDGFILFLDFYKAFDMIEHNFMFQTLQFFGFGNKFINTVKTFYYETSSSVCLPQGTSHRFNINKGIKQGCPISPLLFIAAAEMLSLLIKHTDFGKLTVANAEFSISQLADDTTIFLNNLHDIPKILKTIDIFSKASGLKLNLNKCEILPIKPCTLLNAYNIPIKSTVKYLGMHITKNKTDLEKLNVWDKLEKCSTLLNNWAQRDLSIFGRILLTKIESISRFIYPTYSIGVPKQAIKSINQVNFNFIWKRKTHYVKQGTLTKKYEDGGLQAIDFNSLNGTLKINWLKSFIRNQNSIWFIVPNKIFSSLGGIQFLLSCDFDNKKLPIHLSSFHQQVLMYWKLIYKHNYSPHNTPIWNCRYITIRNKSIFVPTWFENGIWSLMHLLNDNATLMSFDDFTAKYGSLTNRKDFEKIIKAIPQNVVSSVSDLFHNDIYRHPTVPKLLINGHNIATAKLPNLQIREYFNVTSFPYVSNPNYITQYFNNSKKKQIRTKYLKLPIPPKAKEVHFKTFSGIYPSKELLRKRFGIPENCCSFCHVEIETTEHLFFEWFYSDVFWNSLHYWLFPKIPLLADFSIKDIIFGFILENKNTELILNVVIILGKFYIHKCRFLKIKPFFSTFHKEICSFFSSVNFMENKLAMELQSIICKLQLLDSPLS</sequence>
<dbReference type="Gene3D" id="3.60.10.10">
    <property type="entry name" value="Endonuclease/exonuclease/phosphatase"/>
    <property type="match status" value="1"/>
</dbReference>
<dbReference type="InterPro" id="IPR043502">
    <property type="entry name" value="DNA/RNA_pol_sf"/>
</dbReference>
<dbReference type="Pfam" id="PF00078">
    <property type="entry name" value="RVT_1"/>
    <property type="match status" value="1"/>
</dbReference>
<dbReference type="CDD" id="cd01650">
    <property type="entry name" value="RT_nLTR_like"/>
    <property type="match status" value="1"/>
</dbReference>
<dbReference type="Proteomes" id="UP000001038">
    <property type="component" value="Chromosome 16"/>
</dbReference>